<evidence type="ECO:0000313" key="3">
    <source>
        <dbReference type="Proteomes" id="UP000799778"/>
    </source>
</evidence>
<dbReference type="GeneID" id="54291087"/>
<sequence length="160" mass="18297">MFYLDADSITPRKVNVLTPLHMYNSEGYLRQAAVPRAEELIESTIAPISDDPDRRFHKWYRAVRKALKSDKDVETNEAKHEDTEDEVESETTYDTEDDTEDEMEATKDKTEDETMGSLVVESDHDVDRTGLQDRLELGTKNTDFLFSSPSSCLLSGRSRI</sequence>
<dbReference type="AlphaFoldDB" id="A0A6A5XV92"/>
<keyword evidence="3" id="KW-1185">Reference proteome</keyword>
<feature type="region of interest" description="Disordered" evidence="1">
    <location>
        <begin position="68"/>
        <end position="127"/>
    </location>
</feature>
<dbReference type="Proteomes" id="UP000799778">
    <property type="component" value="Unassembled WGS sequence"/>
</dbReference>
<feature type="compositionally biased region" description="Basic and acidic residues" evidence="1">
    <location>
        <begin position="68"/>
        <end position="82"/>
    </location>
</feature>
<accession>A0A6A5XV92</accession>
<name>A0A6A5XV92_9PLEO</name>
<feature type="compositionally biased region" description="Acidic residues" evidence="1">
    <location>
        <begin position="83"/>
        <end position="103"/>
    </location>
</feature>
<organism evidence="2 3">
    <name type="scientific">Aaosphaeria arxii CBS 175.79</name>
    <dbReference type="NCBI Taxonomy" id="1450172"/>
    <lineage>
        <taxon>Eukaryota</taxon>
        <taxon>Fungi</taxon>
        <taxon>Dikarya</taxon>
        <taxon>Ascomycota</taxon>
        <taxon>Pezizomycotina</taxon>
        <taxon>Dothideomycetes</taxon>
        <taxon>Pleosporomycetidae</taxon>
        <taxon>Pleosporales</taxon>
        <taxon>Pleosporales incertae sedis</taxon>
        <taxon>Aaosphaeria</taxon>
    </lineage>
</organism>
<gene>
    <name evidence="2" type="ORF">BU24DRAFT_490137</name>
</gene>
<protein>
    <submittedName>
        <fullName evidence="2">Uncharacterized protein</fullName>
    </submittedName>
</protein>
<reference evidence="2" key="1">
    <citation type="journal article" date="2020" name="Stud. Mycol.">
        <title>101 Dothideomycetes genomes: a test case for predicting lifestyles and emergence of pathogens.</title>
        <authorList>
            <person name="Haridas S."/>
            <person name="Albert R."/>
            <person name="Binder M."/>
            <person name="Bloem J."/>
            <person name="Labutti K."/>
            <person name="Salamov A."/>
            <person name="Andreopoulos B."/>
            <person name="Baker S."/>
            <person name="Barry K."/>
            <person name="Bills G."/>
            <person name="Bluhm B."/>
            <person name="Cannon C."/>
            <person name="Castanera R."/>
            <person name="Culley D."/>
            <person name="Daum C."/>
            <person name="Ezra D."/>
            <person name="Gonzalez J."/>
            <person name="Henrissat B."/>
            <person name="Kuo A."/>
            <person name="Liang C."/>
            <person name="Lipzen A."/>
            <person name="Lutzoni F."/>
            <person name="Magnuson J."/>
            <person name="Mondo S."/>
            <person name="Nolan M."/>
            <person name="Ohm R."/>
            <person name="Pangilinan J."/>
            <person name="Park H.-J."/>
            <person name="Ramirez L."/>
            <person name="Alfaro M."/>
            <person name="Sun H."/>
            <person name="Tritt A."/>
            <person name="Yoshinaga Y."/>
            <person name="Zwiers L.-H."/>
            <person name="Turgeon B."/>
            <person name="Goodwin S."/>
            <person name="Spatafora J."/>
            <person name="Crous P."/>
            <person name="Grigoriev I."/>
        </authorList>
    </citation>
    <scope>NUCLEOTIDE SEQUENCE</scope>
    <source>
        <strain evidence="2">CBS 175.79</strain>
    </source>
</reference>
<dbReference type="EMBL" id="ML978068">
    <property type="protein sequence ID" value="KAF2016853.1"/>
    <property type="molecule type" value="Genomic_DNA"/>
</dbReference>
<evidence type="ECO:0000313" key="2">
    <source>
        <dbReference type="EMBL" id="KAF2016853.1"/>
    </source>
</evidence>
<evidence type="ECO:0000256" key="1">
    <source>
        <dbReference type="SAM" id="MobiDB-lite"/>
    </source>
</evidence>
<proteinExistence type="predicted"/>
<dbReference type="RefSeq" id="XP_033385192.1">
    <property type="nucleotide sequence ID" value="XM_033533690.1"/>
</dbReference>